<organism evidence="9 10">
    <name type="scientific">Grus americana</name>
    <name type="common">Whooping crane</name>
    <dbReference type="NCBI Taxonomy" id="9117"/>
    <lineage>
        <taxon>Eukaryota</taxon>
        <taxon>Metazoa</taxon>
        <taxon>Chordata</taxon>
        <taxon>Craniata</taxon>
        <taxon>Vertebrata</taxon>
        <taxon>Euteleostomi</taxon>
        <taxon>Archelosauria</taxon>
        <taxon>Archosauria</taxon>
        <taxon>Dinosauria</taxon>
        <taxon>Saurischia</taxon>
        <taxon>Theropoda</taxon>
        <taxon>Coelurosauria</taxon>
        <taxon>Aves</taxon>
        <taxon>Neognathae</taxon>
        <taxon>Neoaves</taxon>
        <taxon>Gruiformes</taxon>
        <taxon>Gruidae</taxon>
        <taxon>Grus</taxon>
    </lineage>
</organism>
<evidence type="ECO:0000313" key="10">
    <source>
        <dbReference type="Proteomes" id="UP000640762"/>
    </source>
</evidence>
<evidence type="ECO:0000313" key="9">
    <source>
        <dbReference type="EMBL" id="NWH23300.1"/>
    </source>
</evidence>
<dbReference type="Gene3D" id="2.10.310.10">
    <property type="entry name" value="Serpins superfamily"/>
    <property type="match status" value="1"/>
</dbReference>
<reference evidence="9" key="1">
    <citation type="submission" date="2019-10" db="EMBL/GenBank/DDBJ databases">
        <title>Bird 10,000 Genomes (B10K) Project - Family phase.</title>
        <authorList>
            <person name="Zhang G."/>
        </authorList>
    </citation>
    <scope>NUCLEOTIDE SEQUENCE</scope>
    <source>
        <strain evidence="9">B10K-DU-012-65</strain>
        <tissue evidence="9">Muscle</tissue>
    </source>
</reference>
<proteinExistence type="inferred from homology"/>
<dbReference type="Gene3D" id="2.30.39.10">
    <property type="entry name" value="Alpha-1-antitrypsin, domain 1"/>
    <property type="match status" value="1"/>
</dbReference>
<keyword evidence="10" id="KW-1185">Reference proteome</keyword>
<dbReference type="SUPFAM" id="SSF56574">
    <property type="entry name" value="Serpins"/>
    <property type="match status" value="1"/>
</dbReference>
<dbReference type="InterPro" id="IPR042185">
    <property type="entry name" value="Serpin_sf_2"/>
</dbReference>
<dbReference type="Gene3D" id="3.30.497.10">
    <property type="entry name" value="Antithrombin, subunit I, domain 2"/>
    <property type="match status" value="1"/>
</dbReference>
<dbReference type="FunFam" id="2.10.310.10:FF:000001">
    <property type="entry name" value="Serpin family A member 1"/>
    <property type="match status" value="1"/>
</dbReference>
<evidence type="ECO:0000256" key="4">
    <source>
        <dbReference type="ARBA" id="ARBA00022900"/>
    </source>
</evidence>
<dbReference type="PANTHER" id="PTHR11461">
    <property type="entry name" value="SERINE PROTEASE INHIBITOR, SERPIN"/>
    <property type="match status" value="1"/>
</dbReference>
<dbReference type="InterPro" id="IPR042178">
    <property type="entry name" value="Serpin_sf_1"/>
</dbReference>
<dbReference type="GO" id="GO:0005615">
    <property type="term" value="C:extracellular space"/>
    <property type="evidence" value="ECO:0007669"/>
    <property type="project" value="InterPro"/>
</dbReference>
<dbReference type="Pfam" id="PF00079">
    <property type="entry name" value="Serpin"/>
    <property type="match status" value="1"/>
</dbReference>
<dbReference type="PROSITE" id="PS00284">
    <property type="entry name" value="SERPIN"/>
    <property type="match status" value="1"/>
</dbReference>
<feature type="non-terminal residue" evidence="9">
    <location>
        <position position="1"/>
    </location>
</feature>
<gene>
    <name evidence="9" type="primary">Serpina5</name>
    <name evidence="9" type="ORF">GRUAME_R15547</name>
</gene>
<dbReference type="FunFam" id="2.30.39.10:FF:000002">
    <property type="entry name" value="Serpin family D member 1"/>
    <property type="match status" value="1"/>
</dbReference>
<name>A0A850TXP5_GRUAM</name>
<comment type="similarity">
    <text evidence="1 6">Belongs to the serpin family.</text>
</comment>
<evidence type="ECO:0000256" key="7">
    <source>
        <dbReference type="SAM" id="SignalP"/>
    </source>
</evidence>
<keyword evidence="5" id="KW-0325">Glycoprotein</keyword>
<feature type="signal peptide" evidence="7">
    <location>
        <begin position="1"/>
        <end position="22"/>
    </location>
</feature>
<dbReference type="Proteomes" id="UP000640762">
    <property type="component" value="Unassembled WGS sequence"/>
</dbReference>
<sequence>KKMKYLLCLCLLLAVLCAVTHCYHEDICHEVNNTNLRDGTENLLTYNCDKQGSNYADFVFRFYKQAISKEADKNVFFSPISISTAFAMLAVGAKSTTLSQIFEGLGFDGLTETRIHDIHESFHKVLAVLNCADVNITLNIGNALFTAIGYEPQETFLQNTKEFYDADFFSSNFHKPEEAKKQINKYVEEKTKGKIPELIGHLNSNTVLVLVNYIYFKAAWETYFDPLRTYEDDFFVNTNASVRVNMMQRDSNYDTYYDQDLSCEVVELPYQGTARALLILPDDGKMKQVEDALSKESVCKWDNKLETRRLDLRLPKISISGSYDVKNLFKEMGITEVFSSNADLSGISGSRDLQVSQAIHKAVLEVDEAGTEAAGATAIILTRVLRPSATIIFNRPFIILISDKATGTTLFMGKIVDPTKK</sequence>
<dbReference type="InterPro" id="IPR036186">
    <property type="entry name" value="Serpin_sf"/>
</dbReference>
<dbReference type="InterPro" id="IPR000215">
    <property type="entry name" value="Serpin_fam"/>
</dbReference>
<dbReference type="EMBL" id="WEIX01009648">
    <property type="protein sequence ID" value="NWH23300.1"/>
    <property type="molecule type" value="Genomic_DNA"/>
</dbReference>
<keyword evidence="3 7" id="KW-0732">Signal</keyword>
<evidence type="ECO:0000256" key="5">
    <source>
        <dbReference type="ARBA" id="ARBA00023180"/>
    </source>
</evidence>
<comment type="caution">
    <text evidence="9">The sequence shown here is derived from an EMBL/GenBank/DDBJ whole genome shotgun (WGS) entry which is preliminary data.</text>
</comment>
<evidence type="ECO:0000259" key="8">
    <source>
        <dbReference type="SMART" id="SM00093"/>
    </source>
</evidence>
<accession>A0A850TXP5</accession>
<dbReference type="AlphaFoldDB" id="A0A850TXP5"/>
<dbReference type="InterPro" id="IPR023796">
    <property type="entry name" value="Serpin_dom"/>
</dbReference>
<evidence type="ECO:0000256" key="3">
    <source>
        <dbReference type="ARBA" id="ARBA00022729"/>
    </source>
</evidence>
<feature type="non-terminal residue" evidence="9">
    <location>
        <position position="421"/>
    </location>
</feature>
<evidence type="ECO:0000256" key="1">
    <source>
        <dbReference type="ARBA" id="ARBA00009500"/>
    </source>
</evidence>
<keyword evidence="2" id="KW-0646">Protease inhibitor</keyword>
<dbReference type="FunFam" id="3.30.497.10:FF:000001">
    <property type="entry name" value="Serine protease inhibitor"/>
    <property type="match status" value="1"/>
</dbReference>
<feature type="domain" description="Serpin" evidence="8">
    <location>
        <begin position="60"/>
        <end position="418"/>
    </location>
</feature>
<keyword evidence="4" id="KW-0722">Serine protease inhibitor</keyword>
<protein>
    <submittedName>
        <fullName evidence="9">IPSP inhibitor</fullName>
    </submittedName>
</protein>
<feature type="chain" id="PRO_5032585526" evidence="7">
    <location>
        <begin position="23"/>
        <end position="421"/>
    </location>
</feature>
<evidence type="ECO:0000256" key="6">
    <source>
        <dbReference type="RuleBase" id="RU000411"/>
    </source>
</evidence>
<dbReference type="GO" id="GO:0004867">
    <property type="term" value="F:serine-type endopeptidase inhibitor activity"/>
    <property type="evidence" value="ECO:0007669"/>
    <property type="project" value="UniProtKB-KW"/>
</dbReference>
<dbReference type="InterPro" id="IPR023795">
    <property type="entry name" value="Serpin_CS"/>
</dbReference>
<dbReference type="SMART" id="SM00093">
    <property type="entry name" value="SERPIN"/>
    <property type="match status" value="1"/>
</dbReference>
<evidence type="ECO:0000256" key="2">
    <source>
        <dbReference type="ARBA" id="ARBA00022690"/>
    </source>
</evidence>
<dbReference type="PANTHER" id="PTHR11461:SF165">
    <property type="entry name" value="ALPHA-1-ANTITRYPSIN"/>
    <property type="match status" value="1"/>
</dbReference>